<dbReference type="EMBL" id="BFAG01000002">
    <property type="protein sequence ID" value="GBF04429.1"/>
    <property type="molecule type" value="Genomic_DNA"/>
</dbReference>
<feature type="transmembrane region" description="Helical" evidence="1">
    <location>
        <begin position="40"/>
        <end position="63"/>
    </location>
</feature>
<reference evidence="3" key="1">
    <citation type="submission" date="2018-01" db="EMBL/GenBank/DDBJ databases">
        <title>Draft Genome Sequence of the Radioresistant Bacterium Deinococcus aerius TR0125, Isolated from the Higher Atmosphere above Japan.</title>
        <authorList>
            <person name="Satoh K."/>
            <person name="Arai H."/>
            <person name="Sanzen T."/>
            <person name="Kawaguchi Y."/>
            <person name="Hayashi H."/>
            <person name="Yokobori S."/>
            <person name="Yamagishi A."/>
            <person name="Oono Y."/>
            <person name="Narumi I."/>
        </authorList>
    </citation>
    <scope>NUCLEOTIDE SEQUENCE [LARGE SCALE GENOMIC DNA]</scope>
    <source>
        <strain evidence="3">TR0125</strain>
    </source>
</reference>
<dbReference type="OrthoDB" id="9953087at2"/>
<evidence type="ECO:0000313" key="3">
    <source>
        <dbReference type="Proteomes" id="UP000236569"/>
    </source>
</evidence>
<dbReference type="RefSeq" id="WP_103128003.1">
    <property type="nucleotide sequence ID" value="NZ_BFAG01000002.1"/>
</dbReference>
<protein>
    <submittedName>
        <fullName evidence="2">Uncharacterized protein</fullName>
    </submittedName>
</protein>
<feature type="transmembrane region" description="Helical" evidence="1">
    <location>
        <begin position="6"/>
        <end position="28"/>
    </location>
</feature>
<proteinExistence type="predicted"/>
<comment type="caution">
    <text evidence="2">The sequence shown here is derived from an EMBL/GenBank/DDBJ whole genome shotgun (WGS) entry which is preliminary data.</text>
</comment>
<keyword evidence="1" id="KW-0812">Transmembrane</keyword>
<name>A0A2I9CS56_9DEIO</name>
<evidence type="ECO:0000256" key="1">
    <source>
        <dbReference type="SAM" id="Phobius"/>
    </source>
</evidence>
<organism evidence="2 3">
    <name type="scientific">Deinococcus aerius</name>
    <dbReference type="NCBI Taxonomy" id="200253"/>
    <lineage>
        <taxon>Bacteria</taxon>
        <taxon>Thermotogati</taxon>
        <taxon>Deinococcota</taxon>
        <taxon>Deinococci</taxon>
        <taxon>Deinococcales</taxon>
        <taxon>Deinococcaceae</taxon>
        <taxon>Deinococcus</taxon>
    </lineage>
</organism>
<keyword evidence="1" id="KW-1133">Transmembrane helix</keyword>
<accession>A0A2I9CS56</accession>
<gene>
    <name evidence="2" type="ORF">DAERI_020026</name>
</gene>
<feature type="transmembrane region" description="Helical" evidence="1">
    <location>
        <begin position="69"/>
        <end position="92"/>
    </location>
</feature>
<keyword evidence="1" id="KW-0472">Membrane</keyword>
<keyword evidence="3" id="KW-1185">Reference proteome</keyword>
<sequence length="95" mass="9841">MLLVHANYTLLPALIVTGLLTDGGYAWLRPSAGRAHAVQAFAALVPATLFVLVLTTLALTGVLDWSVTLVAGAVTLAALTGWLLGLAFLPFAQTP</sequence>
<dbReference type="Proteomes" id="UP000236569">
    <property type="component" value="Unassembled WGS sequence"/>
</dbReference>
<dbReference type="AlphaFoldDB" id="A0A2I9CS56"/>
<evidence type="ECO:0000313" key="2">
    <source>
        <dbReference type="EMBL" id="GBF04429.1"/>
    </source>
</evidence>